<evidence type="ECO:0000256" key="5">
    <source>
        <dbReference type="ARBA" id="ARBA00022679"/>
    </source>
</evidence>
<keyword evidence="10" id="KW-1003">Cell membrane</keyword>
<dbReference type="GO" id="GO:0012505">
    <property type="term" value="C:endomembrane system"/>
    <property type="evidence" value="ECO:0007669"/>
    <property type="project" value="UniProtKB-SubCell"/>
</dbReference>
<dbReference type="PANTHER" id="PTHR10050">
    <property type="entry name" value="DOLICHYL-PHOSPHATE-MANNOSE--PROTEIN MANNOSYLTRANSFERASE"/>
    <property type="match status" value="1"/>
</dbReference>
<keyword evidence="6 10" id="KW-0812">Transmembrane</keyword>
<comment type="subcellular location">
    <subcellularLocation>
        <location evidence="10">Cell membrane</location>
    </subcellularLocation>
    <subcellularLocation>
        <location evidence="1">Endomembrane system</location>
        <topology evidence="1">Multi-pass membrane protein</topology>
    </subcellularLocation>
</comment>
<dbReference type="Pfam" id="PF16192">
    <property type="entry name" value="PMT_4TMC"/>
    <property type="match status" value="1"/>
</dbReference>
<dbReference type="GO" id="GO:0005886">
    <property type="term" value="C:plasma membrane"/>
    <property type="evidence" value="ECO:0007669"/>
    <property type="project" value="UniProtKB-SubCell"/>
</dbReference>
<keyword evidence="8 10" id="KW-0472">Membrane</keyword>
<feature type="transmembrane region" description="Helical" evidence="10">
    <location>
        <begin position="432"/>
        <end position="449"/>
    </location>
</feature>
<feature type="transmembrane region" description="Helical" evidence="10">
    <location>
        <begin position="158"/>
        <end position="179"/>
    </location>
</feature>
<dbReference type="PANTHER" id="PTHR10050:SF46">
    <property type="entry name" value="PROTEIN O-MANNOSYL-TRANSFERASE 2"/>
    <property type="match status" value="1"/>
</dbReference>
<comment type="caution">
    <text evidence="14">The sequence shown here is derived from an EMBL/GenBank/DDBJ whole genome shotgun (WGS) entry which is preliminary data.</text>
</comment>
<dbReference type="Pfam" id="PF02366">
    <property type="entry name" value="PMT"/>
    <property type="match status" value="1"/>
</dbReference>
<sequence length="557" mass="61972">MTDQSQSAFDGALVGRNPRSGPRRSARPRNSAVRTNASDRARGSWFDDLYTRFVDSPARRCLYQLGLPLVIVAVAAALRLWNLGQPRSLVFDETFYVKDAWTLWNLGFEGTWPAHPDPGFAAGSVNSFTDVPLFVVHPPLGKWIIALGMALWGPDNSVGWRISTAVIGILAVALLIVIAKLLFRSTLIASLAGLFLALDGHAIVLSRISLLDGILMFFTLSAVAAILLDRRWTEHQLARKVAAGQLPSGGPVLWWRPWLLAAGLLFGLAAGVKWTGVYFLAAYGLYVVVADALLRRRAGVPFWARGAVLKQGPVSFVLLVPIALIAYVSTWLGWLRTSGGWERDWATQAPENAWTGAFAWVPHSVQNLWHYHVQMYNYSINLHASHAYEAHPLTWLLMLRPTNMYFVSQARGVDGCTAASCDETITSIANPLLWYASVAALGYLLYRLARYREWRVGFVLMGIVAGYLPWLLYLDRTVFQFYCVVFEPYLMLALALTAKIVIGSPSAPRHRRTLGIAMVVVFVVLATGLTAFYYPLWTGQQTTTTFWQAHLWLESWA</sequence>
<evidence type="ECO:0000256" key="10">
    <source>
        <dbReference type="RuleBase" id="RU367007"/>
    </source>
</evidence>
<feature type="transmembrane region" description="Helical" evidence="10">
    <location>
        <begin position="514"/>
        <end position="534"/>
    </location>
</feature>
<keyword evidence="5 10" id="KW-0808">Transferase</keyword>
<dbReference type="Proteomes" id="UP000237966">
    <property type="component" value="Unassembled WGS sequence"/>
</dbReference>
<dbReference type="EC" id="2.4.1.-" evidence="10"/>
<accession>A0A2S5Y975</accession>
<proteinExistence type="inferred from homology"/>
<feature type="domain" description="Protein O-mannosyl-transferase C-terminal four TM" evidence="13">
    <location>
        <begin position="366"/>
        <end position="556"/>
    </location>
</feature>
<reference evidence="14 15" key="1">
    <citation type="submission" date="2018-02" db="EMBL/GenBank/DDBJ databases">
        <title>Bacteriophage NCPPB3778 and a type I-E CRISPR drive the evolution of the US Biological Select Agent, Rathayibacter toxicus.</title>
        <authorList>
            <person name="Davis E.W.II."/>
            <person name="Tabima J.F."/>
            <person name="Weisberg A.J."/>
            <person name="Lopes L.D."/>
            <person name="Wiseman M.S."/>
            <person name="Wiseman M.S."/>
            <person name="Pupko T."/>
            <person name="Belcher M.S."/>
            <person name="Sechler A.J."/>
            <person name="Tancos M.A."/>
            <person name="Schroeder B.K."/>
            <person name="Murray T.D."/>
            <person name="Luster D.G."/>
            <person name="Schneider W.L."/>
            <person name="Rogers E."/>
            <person name="Andreote F.D."/>
            <person name="Grunwald N.J."/>
            <person name="Putnam M.L."/>
            <person name="Chang J.H."/>
        </authorList>
    </citation>
    <scope>NUCLEOTIDE SEQUENCE [LARGE SCALE GENOMIC DNA]</scope>
    <source>
        <strain evidence="14 15">FH99</strain>
    </source>
</reference>
<dbReference type="UniPathway" id="UPA00378"/>
<evidence type="ECO:0000256" key="4">
    <source>
        <dbReference type="ARBA" id="ARBA00022676"/>
    </source>
</evidence>
<feature type="domain" description="ArnT-like N-terminal" evidence="12">
    <location>
        <begin position="139"/>
        <end position="289"/>
    </location>
</feature>
<feature type="transmembrane region" description="Helical" evidence="10">
    <location>
        <begin position="214"/>
        <end position="232"/>
    </location>
</feature>
<feature type="transmembrane region" description="Helical" evidence="10">
    <location>
        <begin position="61"/>
        <end position="81"/>
    </location>
</feature>
<feature type="transmembrane region" description="Helical" evidence="10">
    <location>
        <begin position="314"/>
        <end position="334"/>
    </location>
</feature>
<evidence type="ECO:0000256" key="2">
    <source>
        <dbReference type="ARBA" id="ARBA00004922"/>
    </source>
</evidence>
<comment type="pathway">
    <text evidence="2 10">Protein modification; protein glycosylation.</text>
</comment>
<gene>
    <name evidence="14" type="ORF">C5C51_03430</name>
</gene>
<feature type="transmembrane region" description="Helical" evidence="10">
    <location>
        <begin position="276"/>
        <end position="294"/>
    </location>
</feature>
<evidence type="ECO:0000256" key="1">
    <source>
        <dbReference type="ARBA" id="ARBA00004127"/>
    </source>
</evidence>
<evidence type="ECO:0000256" key="6">
    <source>
        <dbReference type="ARBA" id="ARBA00022692"/>
    </source>
</evidence>
<organism evidence="14 15">
    <name type="scientific">Rathayibacter toxicus</name>
    <dbReference type="NCBI Taxonomy" id="145458"/>
    <lineage>
        <taxon>Bacteria</taxon>
        <taxon>Bacillati</taxon>
        <taxon>Actinomycetota</taxon>
        <taxon>Actinomycetes</taxon>
        <taxon>Micrococcales</taxon>
        <taxon>Microbacteriaceae</taxon>
        <taxon>Rathayibacter</taxon>
    </lineage>
</organism>
<evidence type="ECO:0000256" key="7">
    <source>
        <dbReference type="ARBA" id="ARBA00022989"/>
    </source>
</evidence>
<keyword evidence="7 10" id="KW-1133">Transmembrane helix</keyword>
<name>A0A2S5Y975_9MICO</name>
<evidence type="ECO:0000256" key="9">
    <source>
        <dbReference type="ARBA" id="ARBA00093617"/>
    </source>
</evidence>
<feature type="region of interest" description="Disordered" evidence="11">
    <location>
        <begin position="1"/>
        <end position="36"/>
    </location>
</feature>
<evidence type="ECO:0000256" key="8">
    <source>
        <dbReference type="ARBA" id="ARBA00023136"/>
    </source>
</evidence>
<evidence type="ECO:0000259" key="13">
    <source>
        <dbReference type="Pfam" id="PF16192"/>
    </source>
</evidence>
<evidence type="ECO:0000313" key="15">
    <source>
        <dbReference type="Proteomes" id="UP000237966"/>
    </source>
</evidence>
<dbReference type="InterPro" id="IPR032421">
    <property type="entry name" value="PMT_4TMC"/>
</dbReference>
<dbReference type="OrthoDB" id="9776737at2"/>
<keyword evidence="4 10" id="KW-0328">Glycosyltransferase</keyword>
<comment type="function">
    <text evidence="10">Protein O-mannosyltransferase that catalyzes the transfer of a single mannose residue from a polyprenol phospho-mannosyl lipidic donor to the hydroxyl group of selected serine and threonine residues in acceptor proteins.</text>
</comment>
<evidence type="ECO:0000313" key="14">
    <source>
        <dbReference type="EMBL" id="PPI16461.1"/>
    </source>
</evidence>
<dbReference type="EMBL" id="PSWU01000004">
    <property type="protein sequence ID" value="PPI16461.1"/>
    <property type="molecule type" value="Genomic_DNA"/>
</dbReference>
<evidence type="ECO:0000259" key="12">
    <source>
        <dbReference type="Pfam" id="PF02366"/>
    </source>
</evidence>
<evidence type="ECO:0000256" key="3">
    <source>
        <dbReference type="ARBA" id="ARBA00007222"/>
    </source>
</evidence>
<evidence type="ECO:0000256" key="11">
    <source>
        <dbReference type="SAM" id="MobiDB-lite"/>
    </source>
</evidence>
<comment type="similarity">
    <text evidence="3 10">Belongs to the glycosyltransferase 39 family.</text>
</comment>
<dbReference type="GO" id="GO:0004169">
    <property type="term" value="F:dolichyl-phosphate-mannose-protein mannosyltransferase activity"/>
    <property type="evidence" value="ECO:0007669"/>
    <property type="project" value="UniProtKB-UniRule"/>
</dbReference>
<feature type="transmembrane region" description="Helical" evidence="10">
    <location>
        <begin position="479"/>
        <end position="502"/>
    </location>
</feature>
<protein>
    <recommendedName>
        <fullName evidence="9 10">Polyprenol-phosphate-mannose--protein mannosyltransferase</fullName>
        <ecNumber evidence="10">2.4.1.-</ecNumber>
    </recommendedName>
</protein>
<dbReference type="RefSeq" id="WP_081656841.1">
    <property type="nucleotide sequence ID" value="NZ_CP010848.1"/>
</dbReference>
<feature type="transmembrane region" description="Helical" evidence="10">
    <location>
        <begin position="186"/>
        <end position="208"/>
    </location>
</feature>
<dbReference type="InterPro" id="IPR003342">
    <property type="entry name" value="ArnT-like_N"/>
</dbReference>
<feature type="transmembrane region" description="Helical" evidence="10">
    <location>
        <begin position="253"/>
        <end position="270"/>
    </location>
</feature>
<feature type="transmembrane region" description="Helical" evidence="10">
    <location>
        <begin position="456"/>
        <end position="473"/>
    </location>
</feature>
<dbReference type="AlphaFoldDB" id="A0A2S5Y975"/>
<dbReference type="GeneID" id="93667636"/>
<dbReference type="InterPro" id="IPR027005">
    <property type="entry name" value="PMT-like"/>
</dbReference>